<dbReference type="AlphaFoldDB" id="A0A1M6NFJ6"/>
<keyword evidence="7" id="KW-0418">Kinase</keyword>
<dbReference type="InterPro" id="IPR050640">
    <property type="entry name" value="Bact_2-comp_sensor_kinase"/>
</dbReference>
<evidence type="ECO:0000256" key="7">
    <source>
        <dbReference type="ARBA" id="ARBA00022777"/>
    </source>
</evidence>
<dbReference type="EMBL" id="FRAE01000022">
    <property type="protein sequence ID" value="SHJ94467.1"/>
    <property type="molecule type" value="Genomic_DNA"/>
</dbReference>
<name>A0A1M6NFJ6_9FIRM</name>
<dbReference type="PROSITE" id="PS50885">
    <property type="entry name" value="HAMP"/>
    <property type="match status" value="1"/>
</dbReference>
<feature type="domain" description="HAMP" evidence="14">
    <location>
        <begin position="203"/>
        <end position="256"/>
    </location>
</feature>
<dbReference type="RefSeq" id="WP_072888304.1">
    <property type="nucleotide sequence ID" value="NZ_FRAE01000022.1"/>
</dbReference>
<dbReference type="GO" id="GO:0000155">
    <property type="term" value="F:phosphorelay sensor kinase activity"/>
    <property type="evidence" value="ECO:0007669"/>
    <property type="project" value="InterPro"/>
</dbReference>
<dbReference type="GO" id="GO:0005524">
    <property type="term" value="F:ATP binding"/>
    <property type="evidence" value="ECO:0007669"/>
    <property type="project" value="UniProtKB-KW"/>
</dbReference>
<sequence>MKSKFVSIKEKLIVSYLIIIIISAWISSYSIYIIYDVSKEYNNLIENIFILNKIQVHIIESKKNLDKFLLTRSRDYIDEIYYSIDDTKFSVYKFQNKRISEQNYMRCKDLYNMIYNYENYCEDTFRIALSSYDESYMKNYNNANKVYGYILKVIGEINNNLFEDAFINYNNILKYNQNLIKVLLFMVIFISSTSLIFTYVFSMKIVKSINSLTKGAKQVASGNFNIEKININSNDEVGILSKAFNKMVENIKNLLEEIKKKTELEKEAHFLALQSQINPHFLFNTLNVIAKTSLIEGADKTCDLIESLSDILRYNLRKIDSSVQLKEEIRNLKEYIHIQKTRFLDRVEFIEEIDESILGYKIPSLTIQPIVENSFMHGLEGKEDKGIIKLIAKDEKEYIHIKVIDNGKGFDLDYKNKPIKKGHTTGIGLNNIKERLNIFFKGKSEIYIKNLDEGCLVGIKIPKVGDVDA</sequence>
<keyword evidence="12" id="KW-0175">Coiled coil</keyword>
<dbReference type="GO" id="GO:0005886">
    <property type="term" value="C:plasma membrane"/>
    <property type="evidence" value="ECO:0007669"/>
    <property type="project" value="UniProtKB-SubCell"/>
</dbReference>
<dbReference type="CDD" id="cd06225">
    <property type="entry name" value="HAMP"/>
    <property type="match status" value="1"/>
</dbReference>
<keyword evidence="3" id="KW-0597">Phosphoprotein</keyword>
<dbReference type="SMART" id="SM00304">
    <property type="entry name" value="HAMP"/>
    <property type="match status" value="1"/>
</dbReference>
<reference evidence="16" key="1">
    <citation type="submission" date="2016-11" db="EMBL/GenBank/DDBJ databases">
        <authorList>
            <person name="Varghese N."/>
            <person name="Submissions S."/>
        </authorList>
    </citation>
    <scope>NUCLEOTIDE SEQUENCE [LARGE SCALE GENOMIC DNA]</scope>
    <source>
        <strain evidence="16">DSM 15518</strain>
    </source>
</reference>
<dbReference type="Gene3D" id="6.10.340.10">
    <property type="match status" value="1"/>
</dbReference>
<feature type="transmembrane region" description="Helical" evidence="13">
    <location>
        <begin position="12"/>
        <end position="35"/>
    </location>
</feature>
<keyword evidence="5 13" id="KW-0812">Transmembrane</keyword>
<dbReference type="SUPFAM" id="SSF55874">
    <property type="entry name" value="ATPase domain of HSP90 chaperone/DNA topoisomerase II/histidine kinase"/>
    <property type="match status" value="1"/>
</dbReference>
<keyword evidence="6" id="KW-0547">Nucleotide-binding</keyword>
<dbReference type="PANTHER" id="PTHR34220">
    <property type="entry name" value="SENSOR HISTIDINE KINASE YPDA"/>
    <property type="match status" value="1"/>
</dbReference>
<evidence type="ECO:0000256" key="2">
    <source>
        <dbReference type="ARBA" id="ARBA00022475"/>
    </source>
</evidence>
<keyword evidence="4" id="KW-0808">Transferase</keyword>
<organism evidence="15 16">
    <name type="scientific">Tepidibacter formicigenes DSM 15518</name>
    <dbReference type="NCBI Taxonomy" id="1123349"/>
    <lineage>
        <taxon>Bacteria</taxon>
        <taxon>Bacillati</taxon>
        <taxon>Bacillota</taxon>
        <taxon>Clostridia</taxon>
        <taxon>Peptostreptococcales</taxon>
        <taxon>Peptostreptococcaceae</taxon>
        <taxon>Tepidibacter</taxon>
    </lineage>
</organism>
<evidence type="ECO:0000256" key="6">
    <source>
        <dbReference type="ARBA" id="ARBA00022741"/>
    </source>
</evidence>
<keyword evidence="11 13" id="KW-0472">Membrane</keyword>
<evidence type="ECO:0000256" key="12">
    <source>
        <dbReference type="SAM" id="Coils"/>
    </source>
</evidence>
<evidence type="ECO:0000259" key="14">
    <source>
        <dbReference type="PROSITE" id="PS50885"/>
    </source>
</evidence>
<evidence type="ECO:0000256" key="5">
    <source>
        <dbReference type="ARBA" id="ARBA00022692"/>
    </source>
</evidence>
<dbReference type="OrthoDB" id="9809348at2"/>
<evidence type="ECO:0000256" key="4">
    <source>
        <dbReference type="ARBA" id="ARBA00022679"/>
    </source>
</evidence>
<keyword evidence="2" id="KW-1003">Cell membrane</keyword>
<evidence type="ECO:0000256" key="8">
    <source>
        <dbReference type="ARBA" id="ARBA00022840"/>
    </source>
</evidence>
<keyword evidence="16" id="KW-1185">Reference proteome</keyword>
<evidence type="ECO:0000256" key="10">
    <source>
        <dbReference type="ARBA" id="ARBA00023012"/>
    </source>
</evidence>
<feature type="transmembrane region" description="Helical" evidence="13">
    <location>
        <begin position="179"/>
        <end position="201"/>
    </location>
</feature>
<evidence type="ECO:0000256" key="9">
    <source>
        <dbReference type="ARBA" id="ARBA00022989"/>
    </source>
</evidence>
<dbReference type="SUPFAM" id="SSF158472">
    <property type="entry name" value="HAMP domain-like"/>
    <property type="match status" value="1"/>
</dbReference>
<dbReference type="STRING" id="1123349.SAMN02744037_01257"/>
<evidence type="ECO:0000256" key="11">
    <source>
        <dbReference type="ARBA" id="ARBA00023136"/>
    </source>
</evidence>
<accession>A0A1M6NFJ6</accession>
<keyword evidence="9 13" id="KW-1133">Transmembrane helix</keyword>
<protein>
    <submittedName>
        <fullName evidence="15">HAMP domain-containing protein</fullName>
    </submittedName>
</protein>
<comment type="subcellular location">
    <subcellularLocation>
        <location evidence="1">Cell membrane</location>
        <topology evidence="1">Multi-pass membrane protein</topology>
    </subcellularLocation>
</comment>
<evidence type="ECO:0000256" key="3">
    <source>
        <dbReference type="ARBA" id="ARBA00022553"/>
    </source>
</evidence>
<keyword evidence="8" id="KW-0067">ATP-binding</keyword>
<evidence type="ECO:0000256" key="13">
    <source>
        <dbReference type="SAM" id="Phobius"/>
    </source>
</evidence>
<gene>
    <name evidence="15" type="ORF">SAMN02744037_01257</name>
</gene>
<evidence type="ECO:0000256" key="1">
    <source>
        <dbReference type="ARBA" id="ARBA00004651"/>
    </source>
</evidence>
<dbReference type="InterPro" id="IPR010559">
    <property type="entry name" value="Sig_transdc_His_kin_internal"/>
</dbReference>
<dbReference type="Pfam" id="PF06580">
    <property type="entry name" value="His_kinase"/>
    <property type="match status" value="1"/>
</dbReference>
<feature type="coiled-coil region" evidence="12">
    <location>
        <begin position="241"/>
        <end position="268"/>
    </location>
</feature>
<dbReference type="Proteomes" id="UP000242497">
    <property type="component" value="Unassembled WGS sequence"/>
</dbReference>
<evidence type="ECO:0000313" key="15">
    <source>
        <dbReference type="EMBL" id="SHJ94467.1"/>
    </source>
</evidence>
<dbReference type="Gene3D" id="3.30.565.10">
    <property type="entry name" value="Histidine kinase-like ATPase, C-terminal domain"/>
    <property type="match status" value="1"/>
</dbReference>
<proteinExistence type="predicted"/>
<dbReference type="InterPro" id="IPR036890">
    <property type="entry name" value="HATPase_C_sf"/>
</dbReference>
<dbReference type="Pfam" id="PF00672">
    <property type="entry name" value="HAMP"/>
    <property type="match status" value="1"/>
</dbReference>
<evidence type="ECO:0000313" key="16">
    <source>
        <dbReference type="Proteomes" id="UP000242497"/>
    </source>
</evidence>
<keyword evidence="10" id="KW-0902">Two-component regulatory system</keyword>
<dbReference type="PANTHER" id="PTHR34220:SF11">
    <property type="entry name" value="SENSOR PROTEIN KINASE HPTS"/>
    <property type="match status" value="1"/>
</dbReference>
<dbReference type="InterPro" id="IPR003660">
    <property type="entry name" value="HAMP_dom"/>
</dbReference>